<keyword evidence="2" id="KW-1185">Reference proteome</keyword>
<organism evidence="1 2">
    <name type="scientific">Ricinus communis</name>
    <name type="common">Castor bean</name>
    <dbReference type="NCBI Taxonomy" id="3988"/>
    <lineage>
        <taxon>Eukaryota</taxon>
        <taxon>Viridiplantae</taxon>
        <taxon>Streptophyta</taxon>
        <taxon>Embryophyta</taxon>
        <taxon>Tracheophyta</taxon>
        <taxon>Spermatophyta</taxon>
        <taxon>Magnoliopsida</taxon>
        <taxon>eudicotyledons</taxon>
        <taxon>Gunneridae</taxon>
        <taxon>Pentapetalae</taxon>
        <taxon>rosids</taxon>
        <taxon>fabids</taxon>
        <taxon>Malpighiales</taxon>
        <taxon>Euphorbiaceae</taxon>
        <taxon>Acalyphoideae</taxon>
        <taxon>Acalypheae</taxon>
        <taxon>Ricinus</taxon>
    </lineage>
</organism>
<evidence type="ECO:0000313" key="2">
    <source>
        <dbReference type="Proteomes" id="UP000008311"/>
    </source>
</evidence>
<dbReference type="AlphaFoldDB" id="B9SL60"/>
<protein>
    <submittedName>
        <fullName evidence="1">Uncharacterized protein</fullName>
    </submittedName>
</protein>
<dbReference type="InParanoid" id="B9SL60"/>
<proteinExistence type="predicted"/>
<accession>B9SL60</accession>
<gene>
    <name evidence="1" type="ORF">RCOM_0089950</name>
</gene>
<evidence type="ECO:0000313" key="1">
    <source>
        <dbReference type="EMBL" id="EEF35643.1"/>
    </source>
</evidence>
<name>B9SL60_RICCO</name>
<sequence>MQMGPDCNFNHNLLSEMRAVVAVDVVFYVGKGSGIDGKDGAANGAGGLVS</sequence>
<dbReference type="EMBL" id="EQ974011">
    <property type="protein sequence ID" value="EEF35643.1"/>
    <property type="molecule type" value="Genomic_DNA"/>
</dbReference>
<dbReference type="Proteomes" id="UP000008311">
    <property type="component" value="Unassembled WGS sequence"/>
</dbReference>
<reference evidence="2" key="1">
    <citation type="journal article" date="2010" name="Nat. Biotechnol.">
        <title>Draft genome sequence of the oilseed species Ricinus communis.</title>
        <authorList>
            <person name="Chan A.P."/>
            <person name="Crabtree J."/>
            <person name="Zhao Q."/>
            <person name="Lorenzi H."/>
            <person name="Orvis J."/>
            <person name="Puiu D."/>
            <person name="Melake-Berhan A."/>
            <person name="Jones K.M."/>
            <person name="Redman J."/>
            <person name="Chen G."/>
            <person name="Cahoon E.B."/>
            <person name="Gedil M."/>
            <person name="Stanke M."/>
            <person name="Haas B.J."/>
            <person name="Wortman J.R."/>
            <person name="Fraser-Liggett C.M."/>
            <person name="Ravel J."/>
            <person name="Rabinowicz P.D."/>
        </authorList>
    </citation>
    <scope>NUCLEOTIDE SEQUENCE [LARGE SCALE GENOMIC DNA]</scope>
    <source>
        <strain evidence="2">cv. Hale</strain>
    </source>
</reference>